<dbReference type="Proteomes" id="UP000289886">
    <property type="component" value="Unassembled WGS sequence"/>
</dbReference>
<evidence type="ECO:0000313" key="2">
    <source>
        <dbReference type="EMBL" id="RXM98617.1"/>
    </source>
</evidence>
<protein>
    <submittedName>
        <fullName evidence="2">Uncharacterized protein</fullName>
    </submittedName>
</protein>
<organism evidence="2 3">
    <name type="scientific">Acipenser ruthenus</name>
    <name type="common">Sterlet sturgeon</name>
    <dbReference type="NCBI Taxonomy" id="7906"/>
    <lineage>
        <taxon>Eukaryota</taxon>
        <taxon>Metazoa</taxon>
        <taxon>Chordata</taxon>
        <taxon>Craniata</taxon>
        <taxon>Vertebrata</taxon>
        <taxon>Euteleostomi</taxon>
        <taxon>Actinopterygii</taxon>
        <taxon>Chondrostei</taxon>
        <taxon>Acipenseriformes</taxon>
        <taxon>Acipenseridae</taxon>
        <taxon>Acipenser</taxon>
    </lineage>
</organism>
<reference evidence="2 3" key="1">
    <citation type="submission" date="2019-01" db="EMBL/GenBank/DDBJ databases">
        <title>Draft Genome and Complete Hox-Cluster Characterization of the Sterlet Sturgeon (Acipenser ruthenus).</title>
        <authorList>
            <person name="Wei Q."/>
        </authorList>
    </citation>
    <scope>NUCLEOTIDE SEQUENCE [LARGE SCALE GENOMIC DNA]</scope>
    <source>
        <strain evidence="2">WHYD16114868_AA</strain>
        <tissue evidence="2">Blood</tissue>
    </source>
</reference>
<dbReference type="EMBL" id="SCEB01000625">
    <property type="protein sequence ID" value="RXM98617.1"/>
    <property type="molecule type" value="Genomic_DNA"/>
</dbReference>
<accession>A0A662YPW0</accession>
<dbReference type="AlphaFoldDB" id="A0A662YPW0"/>
<gene>
    <name evidence="2" type="ORF">EOD39_12910</name>
</gene>
<evidence type="ECO:0000313" key="3">
    <source>
        <dbReference type="Proteomes" id="UP000289886"/>
    </source>
</evidence>
<name>A0A662YPW0_ACIRT</name>
<evidence type="ECO:0000256" key="1">
    <source>
        <dbReference type="SAM" id="MobiDB-lite"/>
    </source>
</evidence>
<comment type="caution">
    <text evidence="2">The sequence shown here is derived from an EMBL/GenBank/DDBJ whole genome shotgun (WGS) entry which is preliminary data.</text>
</comment>
<sequence>METKSTCREIHLEIRWLFLSYLSCYHPPNQRAPHRTSRRESTAGGVAPGEAGRRVAAGETAAATRESIAAGGRVPHATKEGASYAASARAPEREPSIARVPSATA</sequence>
<feature type="region of interest" description="Disordered" evidence="1">
    <location>
        <begin position="28"/>
        <end position="105"/>
    </location>
</feature>
<keyword evidence="3" id="KW-1185">Reference proteome</keyword>
<proteinExistence type="predicted"/>